<evidence type="ECO:0000313" key="3">
    <source>
        <dbReference type="EMBL" id="MBC9719446.1"/>
    </source>
</evidence>
<sequence>MPTFRRDGIAFHYTDRPADPGNARLPFLFQHGIGGTLAQPTGLLDPVPPGIRLISMDARGHGATWPLGPPERLTFDDLADDLVALMDHLELPEAVVGGISMGAGTALTMALRHPARVTALVLSRPAWLDGPMVAADIYGLIAQLLCDHGSDEGLRRFTHTPEHRRIARESPDAAASLRGQFTEPRAVEALARLELLPHSRPLPDIKALHSVRVPALVMATGSDPVHPLEYGHALAEAIPRARLCELTPKSTSTQAHREEALQEITRFLCSIDSI</sequence>
<dbReference type="PRINTS" id="PR00111">
    <property type="entry name" value="ABHYDROLASE"/>
</dbReference>
<comment type="caution">
    <text evidence="3">The sequence shown here is derived from an EMBL/GenBank/DDBJ whole genome shotgun (WGS) entry which is preliminary data.</text>
</comment>
<protein>
    <submittedName>
        <fullName evidence="3">Alpha/beta fold hydrolase</fullName>
    </submittedName>
</protein>
<dbReference type="Gene3D" id="3.40.50.1820">
    <property type="entry name" value="alpha/beta hydrolase"/>
    <property type="match status" value="1"/>
</dbReference>
<dbReference type="InterPro" id="IPR050266">
    <property type="entry name" value="AB_hydrolase_sf"/>
</dbReference>
<dbReference type="SUPFAM" id="SSF53474">
    <property type="entry name" value="alpha/beta-Hydrolases"/>
    <property type="match status" value="1"/>
</dbReference>
<dbReference type="InterPro" id="IPR029058">
    <property type="entry name" value="AB_hydrolase_fold"/>
</dbReference>
<proteinExistence type="predicted"/>
<dbReference type="InterPro" id="IPR000073">
    <property type="entry name" value="AB_hydrolase_1"/>
</dbReference>
<feature type="domain" description="AB hydrolase-1" evidence="2">
    <location>
        <begin position="26"/>
        <end position="244"/>
    </location>
</feature>
<dbReference type="PANTHER" id="PTHR43798">
    <property type="entry name" value="MONOACYLGLYCEROL LIPASE"/>
    <property type="match status" value="1"/>
</dbReference>
<dbReference type="Pfam" id="PF00561">
    <property type="entry name" value="Abhydrolase_1"/>
    <property type="match status" value="1"/>
</dbReference>
<accession>A0ABR7SVD9</accession>
<dbReference type="GO" id="GO:0016787">
    <property type="term" value="F:hydrolase activity"/>
    <property type="evidence" value="ECO:0007669"/>
    <property type="project" value="UniProtKB-KW"/>
</dbReference>
<name>A0ABR7SVD9_9ACTN</name>
<keyword evidence="1 3" id="KW-0378">Hydrolase</keyword>
<dbReference type="EMBL" id="JACTVJ010000042">
    <property type="protein sequence ID" value="MBC9719446.1"/>
    <property type="molecule type" value="Genomic_DNA"/>
</dbReference>
<evidence type="ECO:0000256" key="1">
    <source>
        <dbReference type="ARBA" id="ARBA00022801"/>
    </source>
</evidence>
<dbReference type="RefSeq" id="WP_187819850.1">
    <property type="nucleotide sequence ID" value="NZ_JACTVJ010000042.1"/>
</dbReference>
<gene>
    <name evidence="3" type="ORF">H9Y04_43765</name>
</gene>
<evidence type="ECO:0000259" key="2">
    <source>
        <dbReference type="Pfam" id="PF00561"/>
    </source>
</evidence>
<reference evidence="3 4" key="1">
    <citation type="submission" date="2020-08" db="EMBL/GenBank/DDBJ databases">
        <title>Genemic of Streptomyces polyaspartic.</title>
        <authorList>
            <person name="Liu W."/>
        </authorList>
    </citation>
    <scope>NUCLEOTIDE SEQUENCE [LARGE SCALE GENOMIC DNA]</scope>
    <source>
        <strain evidence="3 4">TRM66268-LWL</strain>
    </source>
</reference>
<organism evidence="3 4">
    <name type="scientific">Streptomyces polyasparticus</name>
    <dbReference type="NCBI Taxonomy" id="2767826"/>
    <lineage>
        <taxon>Bacteria</taxon>
        <taxon>Bacillati</taxon>
        <taxon>Actinomycetota</taxon>
        <taxon>Actinomycetes</taxon>
        <taxon>Kitasatosporales</taxon>
        <taxon>Streptomycetaceae</taxon>
        <taxon>Streptomyces</taxon>
    </lineage>
</organism>
<evidence type="ECO:0000313" key="4">
    <source>
        <dbReference type="Proteomes" id="UP000642284"/>
    </source>
</evidence>
<dbReference type="PANTHER" id="PTHR43798:SF31">
    <property type="entry name" value="AB HYDROLASE SUPERFAMILY PROTEIN YCLE"/>
    <property type="match status" value="1"/>
</dbReference>
<dbReference type="Proteomes" id="UP000642284">
    <property type="component" value="Unassembled WGS sequence"/>
</dbReference>
<keyword evidence="4" id="KW-1185">Reference proteome</keyword>